<reference evidence="1 2" key="1">
    <citation type="submission" date="2018-07" db="EMBL/GenBank/DDBJ databases">
        <title>A high quality draft genome assembly of the barn swallow (H. rustica rustica).</title>
        <authorList>
            <person name="Formenti G."/>
            <person name="Chiara M."/>
            <person name="Poveda L."/>
            <person name="Francoijs K.-J."/>
            <person name="Bonisoli-Alquati A."/>
            <person name="Canova L."/>
            <person name="Gianfranceschi L."/>
            <person name="Horner D.S."/>
            <person name="Saino N."/>
        </authorList>
    </citation>
    <scope>NUCLEOTIDE SEQUENCE [LARGE SCALE GENOMIC DNA]</scope>
    <source>
        <strain evidence="1">Chelidonia</strain>
        <tissue evidence="1">Blood</tissue>
    </source>
</reference>
<dbReference type="EMBL" id="QRBI01000125">
    <property type="protein sequence ID" value="RMC04487.1"/>
    <property type="molecule type" value="Genomic_DNA"/>
</dbReference>
<dbReference type="Proteomes" id="UP000269221">
    <property type="component" value="Unassembled WGS sequence"/>
</dbReference>
<comment type="caution">
    <text evidence="1">The sequence shown here is derived from an EMBL/GenBank/DDBJ whole genome shotgun (WGS) entry which is preliminary data.</text>
</comment>
<sequence>MIKIPSLDNWIKADSLYQVAIGEDTEETQSGLIVRAQTPIGEENTLPACSEALTTFRSPEDGQRDCSHAPSIPEWAFLYKEKGFTLPLGIFG</sequence>
<name>A0A3M0KBD1_HIRRU</name>
<dbReference type="AlphaFoldDB" id="A0A3M0KBD1"/>
<accession>A0A3M0KBD1</accession>
<gene>
    <name evidence="1" type="ORF">DUI87_18932</name>
</gene>
<organism evidence="1 2">
    <name type="scientific">Hirundo rustica rustica</name>
    <dbReference type="NCBI Taxonomy" id="333673"/>
    <lineage>
        <taxon>Eukaryota</taxon>
        <taxon>Metazoa</taxon>
        <taxon>Chordata</taxon>
        <taxon>Craniata</taxon>
        <taxon>Vertebrata</taxon>
        <taxon>Euteleostomi</taxon>
        <taxon>Archelosauria</taxon>
        <taxon>Archosauria</taxon>
        <taxon>Dinosauria</taxon>
        <taxon>Saurischia</taxon>
        <taxon>Theropoda</taxon>
        <taxon>Coelurosauria</taxon>
        <taxon>Aves</taxon>
        <taxon>Neognathae</taxon>
        <taxon>Neoaves</taxon>
        <taxon>Telluraves</taxon>
        <taxon>Australaves</taxon>
        <taxon>Passeriformes</taxon>
        <taxon>Sylvioidea</taxon>
        <taxon>Hirundinidae</taxon>
        <taxon>Hirundo</taxon>
    </lineage>
</organism>
<keyword evidence="2" id="KW-1185">Reference proteome</keyword>
<evidence type="ECO:0000313" key="1">
    <source>
        <dbReference type="EMBL" id="RMC04487.1"/>
    </source>
</evidence>
<protein>
    <submittedName>
        <fullName evidence="1">Uncharacterized protein</fullName>
    </submittedName>
</protein>
<proteinExistence type="predicted"/>
<evidence type="ECO:0000313" key="2">
    <source>
        <dbReference type="Proteomes" id="UP000269221"/>
    </source>
</evidence>